<dbReference type="Proteomes" id="UP000694867">
    <property type="component" value="Unplaced"/>
</dbReference>
<dbReference type="AlphaFoldDB" id="A0AAJ6QNE9"/>
<accession>A0AAJ6QNE9</accession>
<keyword evidence="3" id="KW-0863">Zinc-finger</keyword>
<evidence type="ECO:0000256" key="4">
    <source>
        <dbReference type="ARBA" id="ARBA00022833"/>
    </source>
</evidence>
<evidence type="ECO:0000313" key="7">
    <source>
        <dbReference type="Proteomes" id="UP000694867"/>
    </source>
</evidence>
<organism evidence="7 8">
    <name type="scientific">Galendromus occidentalis</name>
    <name type="common">western predatory mite</name>
    <dbReference type="NCBI Taxonomy" id="34638"/>
    <lineage>
        <taxon>Eukaryota</taxon>
        <taxon>Metazoa</taxon>
        <taxon>Ecdysozoa</taxon>
        <taxon>Arthropoda</taxon>
        <taxon>Chelicerata</taxon>
        <taxon>Arachnida</taxon>
        <taxon>Acari</taxon>
        <taxon>Parasitiformes</taxon>
        <taxon>Mesostigmata</taxon>
        <taxon>Gamasina</taxon>
        <taxon>Phytoseioidea</taxon>
        <taxon>Phytoseiidae</taxon>
        <taxon>Typhlodrominae</taxon>
        <taxon>Galendromus</taxon>
    </lineage>
</organism>
<gene>
    <name evidence="8" type="primary">LOC100901287</name>
</gene>
<dbReference type="FunFam" id="2.40.50.140:FF:000041">
    <property type="entry name" value="Replication protein A subunit"/>
    <property type="match status" value="1"/>
</dbReference>
<sequence>MDNLENIISTTLRDYNKYGTFNVPMIMMGDFNLTNEMDRPNEGFVDQLDHTSLNKHDQPKRKPRLLRDISLAKVGGEIQGRVKSKTLVKSWSKGNANGKIFNFVLRNTSGEMNIIVSGNAADDIFDKIAVGNCYKVNAFKVKSAYQQYRVTGHDCELQLTKLSRIIEITGEDLPKIQASITTLAEIIFKPVNATVDILAVIFDVRPPQTFNCRDGTNTEKQTVLVVDDTMKMVEIGLWSEFVGKLDNKEGEAVVLQNLQVRDFNEKRQLSTTTNTIFGEDKERPFLAGKIAVTIANRDRVLLIINWICDSSRTRAMAER</sequence>
<dbReference type="Gene3D" id="2.40.50.140">
    <property type="entry name" value="Nucleic acid-binding proteins"/>
    <property type="match status" value="2"/>
</dbReference>
<feature type="domain" description="Replication protein A OB" evidence="6">
    <location>
        <begin position="189"/>
        <end position="275"/>
    </location>
</feature>
<dbReference type="GO" id="GO:0008270">
    <property type="term" value="F:zinc ion binding"/>
    <property type="evidence" value="ECO:0007669"/>
    <property type="project" value="UniProtKB-KW"/>
</dbReference>
<keyword evidence="5" id="KW-0238">DNA-binding</keyword>
<comment type="similarity">
    <text evidence="1">Belongs to the replication factor A protein 1 family.</text>
</comment>
<evidence type="ECO:0000313" key="8">
    <source>
        <dbReference type="RefSeq" id="XP_003738527.1"/>
    </source>
</evidence>
<keyword evidence="2" id="KW-0479">Metal-binding</keyword>
<dbReference type="InterPro" id="IPR031657">
    <property type="entry name" value="REPA_OB_2"/>
</dbReference>
<dbReference type="KEGG" id="goe:100901287"/>
<name>A0AAJ6QNE9_9ACAR</name>
<keyword evidence="7" id="KW-1185">Reference proteome</keyword>
<evidence type="ECO:0000259" key="6">
    <source>
        <dbReference type="Pfam" id="PF16900"/>
    </source>
</evidence>
<keyword evidence="4" id="KW-0862">Zinc</keyword>
<dbReference type="GeneID" id="100901287"/>
<reference evidence="8" key="1">
    <citation type="submission" date="2025-08" db="UniProtKB">
        <authorList>
            <consortium name="RefSeq"/>
        </authorList>
    </citation>
    <scope>IDENTIFICATION</scope>
</reference>
<evidence type="ECO:0000256" key="3">
    <source>
        <dbReference type="ARBA" id="ARBA00022771"/>
    </source>
</evidence>
<dbReference type="RefSeq" id="XP_003738527.1">
    <property type="nucleotide sequence ID" value="XM_003738479.1"/>
</dbReference>
<proteinExistence type="inferred from homology"/>
<evidence type="ECO:0000256" key="2">
    <source>
        <dbReference type="ARBA" id="ARBA00022723"/>
    </source>
</evidence>
<evidence type="ECO:0000256" key="1">
    <source>
        <dbReference type="ARBA" id="ARBA00005690"/>
    </source>
</evidence>
<dbReference type="InterPro" id="IPR012340">
    <property type="entry name" value="NA-bd_OB-fold"/>
</dbReference>
<dbReference type="SUPFAM" id="SSF50249">
    <property type="entry name" value="Nucleic acid-binding proteins"/>
    <property type="match status" value="2"/>
</dbReference>
<dbReference type="GO" id="GO:0003677">
    <property type="term" value="F:DNA binding"/>
    <property type="evidence" value="ECO:0007669"/>
    <property type="project" value="UniProtKB-KW"/>
</dbReference>
<protein>
    <submittedName>
        <fullName evidence="8">Replication factor A protein 1-like</fullName>
    </submittedName>
</protein>
<dbReference type="Pfam" id="PF16900">
    <property type="entry name" value="REPA_OB_2"/>
    <property type="match status" value="1"/>
</dbReference>
<evidence type="ECO:0000256" key="5">
    <source>
        <dbReference type="ARBA" id="ARBA00023125"/>
    </source>
</evidence>